<feature type="region of interest" description="Disordered" evidence="1">
    <location>
        <begin position="220"/>
        <end position="243"/>
    </location>
</feature>
<keyword evidence="2" id="KW-0812">Transmembrane</keyword>
<feature type="region of interest" description="Disordered" evidence="1">
    <location>
        <begin position="1"/>
        <end position="49"/>
    </location>
</feature>
<protein>
    <submittedName>
        <fullName evidence="3">Uncharacterized protein</fullName>
    </submittedName>
</protein>
<evidence type="ECO:0000256" key="2">
    <source>
        <dbReference type="SAM" id="Phobius"/>
    </source>
</evidence>
<reference evidence="3" key="1">
    <citation type="submission" date="2020-11" db="EMBL/GenBank/DDBJ databases">
        <authorList>
            <consortium name="DOE Joint Genome Institute"/>
            <person name="Ahrendt S."/>
            <person name="Riley R."/>
            <person name="Andreopoulos W."/>
            <person name="Labutti K."/>
            <person name="Pangilinan J."/>
            <person name="Ruiz-Duenas F.J."/>
            <person name="Barrasa J.M."/>
            <person name="Sanchez-Garcia M."/>
            <person name="Camarero S."/>
            <person name="Miyauchi S."/>
            <person name="Serrano A."/>
            <person name="Linde D."/>
            <person name="Babiker R."/>
            <person name="Drula E."/>
            <person name="Ayuso-Fernandez I."/>
            <person name="Pacheco R."/>
            <person name="Padilla G."/>
            <person name="Ferreira P."/>
            <person name="Barriuso J."/>
            <person name="Kellner H."/>
            <person name="Castanera R."/>
            <person name="Alfaro M."/>
            <person name="Ramirez L."/>
            <person name="Pisabarro A.G."/>
            <person name="Kuo A."/>
            <person name="Tritt A."/>
            <person name="Lipzen A."/>
            <person name="He G."/>
            <person name="Yan M."/>
            <person name="Ng V."/>
            <person name="Cullen D."/>
            <person name="Martin F."/>
            <person name="Rosso M.-N."/>
            <person name="Henrissat B."/>
            <person name="Hibbett D."/>
            <person name="Martinez A.T."/>
            <person name="Grigoriev I.V."/>
        </authorList>
    </citation>
    <scope>NUCLEOTIDE SEQUENCE</scope>
    <source>
        <strain evidence="3">CIRM-BRFM 674</strain>
    </source>
</reference>
<feature type="compositionally biased region" description="Polar residues" evidence="1">
    <location>
        <begin position="1"/>
        <end position="37"/>
    </location>
</feature>
<feature type="compositionally biased region" description="Polar residues" evidence="1">
    <location>
        <begin position="230"/>
        <end position="243"/>
    </location>
</feature>
<keyword evidence="2" id="KW-1133">Transmembrane helix</keyword>
<gene>
    <name evidence="3" type="ORF">BDN70DRAFT_374546</name>
</gene>
<keyword evidence="2" id="KW-0472">Membrane</keyword>
<dbReference type="EMBL" id="MU155159">
    <property type="protein sequence ID" value="KAF9482973.1"/>
    <property type="molecule type" value="Genomic_DNA"/>
</dbReference>
<evidence type="ECO:0000256" key="1">
    <source>
        <dbReference type="SAM" id="MobiDB-lite"/>
    </source>
</evidence>
<feature type="region of interest" description="Disordered" evidence="1">
    <location>
        <begin position="117"/>
        <end position="169"/>
    </location>
</feature>
<comment type="caution">
    <text evidence="3">The sequence shown here is derived from an EMBL/GenBank/DDBJ whole genome shotgun (WGS) entry which is preliminary data.</text>
</comment>
<name>A0A9P5Z7P5_9AGAR</name>
<dbReference type="Proteomes" id="UP000807469">
    <property type="component" value="Unassembled WGS sequence"/>
</dbReference>
<keyword evidence="4" id="KW-1185">Reference proteome</keyword>
<sequence length="243" mass="25904">MATTQSSTTLPGNSTRIPVSPTLTSSDTKTTISTPSSIDVGGSSTPTSTIGIPTTQISAKEHGHLSKTTMIAVIFATAVSAILVIITIVVLCYRRRHSKDQVFTTTKDPVAYRAVVQPGRPDLGKTTSIPTSLPISDTDHNENTNPSAITEKSSRPGPMDAPQDQPFDTTRPETAIQRQAPDLTENSNVDIDGLEEAALMRVLIRAIEQRPQLTVALLAGRSDPPPQYEDTGTGQGQSALVFR</sequence>
<proteinExistence type="predicted"/>
<feature type="transmembrane region" description="Helical" evidence="2">
    <location>
        <begin position="70"/>
        <end position="93"/>
    </location>
</feature>
<evidence type="ECO:0000313" key="3">
    <source>
        <dbReference type="EMBL" id="KAF9482973.1"/>
    </source>
</evidence>
<feature type="compositionally biased region" description="Polar residues" evidence="1">
    <location>
        <begin position="125"/>
        <end position="135"/>
    </location>
</feature>
<evidence type="ECO:0000313" key="4">
    <source>
        <dbReference type="Proteomes" id="UP000807469"/>
    </source>
</evidence>
<organism evidence="3 4">
    <name type="scientific">Pholiota conissans</name>
    <dbReference type="NCBI Taxonomy" id="109636"/>
    <lineage>
        <taxon>Eukaryota</taxon>
        <taxon>Fungi</taxon>
        <taxon>Dikarya</taxon>
        <taxon>Basidiomycota</taxon>
        <taxon>Agaricomycotina</taxon>
        <taxon>Agaricomycetes</taxon>
        <taxon>Agaricomycetidae</taxon>
        <taxon>Agaricales</taxon>
        <taxon>Agaricineae</taxon>
        <taxon>Strophariaceae</taxon>
        <taxon>Pholiota</taxon>
    </lineage>
</organism>
<dbReference type="AlphaFoldDB" id="A0A9P5Z7P5"/>
<accession>A0A9P5Z7P5</accession>